<name>A0AAD9VBM2_ACRCE</name>
<evidence type="ECO:0000259" key="6">
    <source>
        <dbReference type="PROSITE" id="PS51461"/>
    </source>
</evidence>
<dbReference type="AlphaFoldDB" id="A0AAD9VBM2"/>
<feature type="disulfide bond" evidence="4">
    <location>
        <begin position="77"/>
        <end position="86"/>
    </location>
</feature>
<dbReference type="InterPro" id="IPR036056">
    <property type="entry name" value="Fibrinogen-like_C"/>
</dbReference>
<feature type="domain" description="Fibrillar collagen NC1" evidence="6">
    <location>
        <begin position="284"/>
        <end position="516"/>
    </location>
</feature>
<comment type="caution">
    <text evidence="7">The sequence shown here is derived from an EMBL/GenBank/DDBJ whole genome shotgun (WGS) entry which is preliminary data.</text>
</comment>
<keyword evidence="4" id="KW-1015">Disulfide bond</keyword>
<dbReference type="NCBIfam" id="NF040941">
    <property type="entry name" value="GGGWT_bact"/>
    <property type="match status" value="2"/>
</dbReference>
<dbReference type="SUPFAM" id="SSF56496">
    <property type="entry name" value="Fibrinogen C-terminal domain-like"/>
    <property type="match status" value="2"/>
</dbReference>
<evidence type="ECO:0000256" key="2">
    <source>
        <dbReference type="ARBA" id="ARBA00022525"/>
    </source>
</evidence>
<gene>
    <name evidence="7" type="ORF">P5673_007413</name>
</gene>
<dbReference type="Gene3D" id="2.60.120.1000">
    <property type="match status" value="2"/>
</dbReference>
<dbReference type="EMBL" id="JARQWQ010000012">
    <property type="protein sequence ID" value="KAK2568384.1"/>
    <property type="molecule type" value="Genomic_DNA"/>
</dbReference>
<comment type="subcellular location">
    <subcellularLocation>
        <location evidence="1">Secreted</location>
    </subcellularLocation>
</comment>
<keyword evidence="8" id="KW-1185">Reference proteome</keyword>
<dbReference type="InterPro" id="IPR000885">
    <property type="entry name" value="Fib_collagen_C"/>
</dbReference>
<feature type="disulfide bond" evidence="4">
    <location>
        <begin position="57"/>
        <end position="74"/>
    </location>
</feature>
<reference evidence="7" key="2">
    <citation type="journal article" date="2023" name="Science">
        <title>Genomic signatures of disease resistance in endangered staghorn corals.</title>
        <authorList>
            <person name="Vollmer S.V."/>
            <person name="Selwyn J.D."/>
            <person name="Despard B.A."/>
            <person name="Roesel C.L."/>
        </authorList>
    </citation>
    <scope>NUCLEOTIDE SEQUENCE</scope>
    <source>
        <strain evidence="7">K2</strain>
    </source>
</reference>
<dbReference type="GO" id="GO:0005201">
    <property type="term" value="F:extracellular matrix structural constituent"/>
    <property type="evidence" value="ECO:0007669"/>
    <property type="project" value="InterPro"/>
</dbReference>
<dbReference type="PROSITE" id="PS50026">
    <property type="entry name" value="EGF_3"/>
    <property type="match status" value="1"/>
</dbReference>
<evidence type="ECO:0000256" key="3">
    <source>
        <dbReference type="ARBA" id="ARBA00023119"/>
    </source>
</evidence>
<organism evidence="7 8">
    <name type="scientific">Acropora cervicornis</name>
    <name type="common">Staghorn coral</name>
    <dbReference type="NCBI Taxonomy" id="6130"/>
    <lineage>
        <taxon>Eukaryota</taxon>
        <taxon>Metazoa</taxon>
        <taxon>Cnidaria</taxon>
        <taxon>Anthozoa</taxon>
        <taxon>Hexacorallia</taxon>
        <taxon>Scleractinia</taxon>
        <taxon>Astrocoeniina</taxon>
        <taxon>Acroporidae</taxon>
        <taxon>Acropora</taxon>
    </lineage>
</organism>
<protein>
    <submittedName>
        <fullName evidence="7">Contactin-associated protein-like 2</fullName>
    </submittedName>
</protein>
<evidence type="ECO:0000256" key="4">
    <source>
        <dbReference type="PROSITE-ProRule" id="PRU00076"/>
    </source>
</evidence>
<proteinExistence type="predicted"/>
<keyword evidence="2" id="KW-0964">Secreted</keyword>
<comment type="caution">
    <text evidence="4">Lacks conserved residue(s) required for the propagation of feature annotation.</text>
</comment>
<evidence type="ECO:0000259" key="5">
    <source>
        <dbReference type="PROSITE" id="PS50026"/>
    </source>
</evidence>
<dbReference type="GO" id="GO:0005576">
    <property type="term" value="C:extracellular region"/>
    <property type="evidence" value="ECO:0007669"/>
    <property type="project" value="UniProtKB-SubCell"/>
</dbReference>
<dbReference type="GO" id="GO:0005581">
    <property type="term" value="C:collagen trimer"/>
    <property type="evidence" value="ECO:0007669"/>
    <property type="project" value="UniProtKB-KW"/>
</dbReference>
<accession>A0AAD9VBM2</accession>
<dbReference type="Pfam" id="PF01410">
    <property type="entry name" value="COLFI"/>
    <property type="match status" value="2"/>
</dbReference>
<feature type="domain" description="EGF-like" evidence="5">
    <location>
        <begin position="48"/>
        <end position="87"/>
    </location>
</feature>
<dbReference type="PROSITE" id="PS51461">
    <property type="entry name" value="NC1_FIB"/>
    <property type="match status" value="1"/>
</dbReference>
<reference evidence="7" key="1">
    <citation type="journal article" date="2023" name="G3 (Bethesda)">
        <title>Whole genome assembly and annotation of the endangered Caribbean coral Acropora cervicornis.</title>
        <authorList>
            <person name="Selwyn J.D."/>
            <person name="Vollmer S.V."/>
        </authorList>
    </citation>
    <scope>NUCLEOTIDE SEQUENCE</scope>
    <source>
        <strain evidence="7">K2</strain>
    </source>
</reference>
<sequence length="519" mass="56549">MAEPKCASFNIAVNPDSNGLFLCELLDTDMFHDKEKLRSNASYHHYSPPSPCANHSCYNDSSCVPDSKGNSHHCKACQAGFHGTQCERKVKSCSEIKFYSPEALSGSYFIDPDGEGGCESIIVFCNMTDKSGTGVTVIGHDSEDRIFVNGYSSRGSYSRAIQYSGVNSSCISQLANLTAVSSRCEQFIKYECHHSVLLWNGDPFGWWVSRDHEKMKYWGGAGPANVNKCACGVTRQCADPSYGCNCDKNDNKWREDSGFLTEKSHLPVIELRFGDTAAGHERGYHTLGKLKKLTSLQGMSSNIVSTTVNGKGKSCGEIKSFSPKVSSGSYVIDPDGEGGCESIIVFCNMTDKNGGGVTVIGHDSEKRTAVGGFAAPGSYTKDVQYSGVNSSCISQLAILTAVSPHCEQFIKYECLGSVLLNNGNPYRCWVSRDHEKMKYWDGAGPADLFKCACGVAKQCANPSDGCNCDKNKVTWREDKGILREKYHHLPVIGLRFGDTGGPFVYGYHTLGKLKCYGTI</sequence>
<keyword evidence="3" id="KW-0176">Collagen</keyword>
<dbReference type="InterPro" id="IPR000742">
    <property type="entry name" value="EGF"/>
</dbReference>
<evidence type="ECO:0000313" key="8">
    <source>
        <dbReference type="Proteomes" id="UP001249851"/>
    </source>
</evidence>
<evidence type="ECO:0000256" key="1">
    <source>
        <dbReference type="ARBA" id="ARBA00004613"/>
    </source>
</evidence>
<dbReference type="Proteomes" id="UP001249851">
    <property type="component" value="Unassembled WGS sequence"/>
</dbReference>
<keyword evidence="4" id="KW-0245">EGF-like domain</keyword>
<evidence type="ECO:0000313" key="7">
    <source>
        <dbReference type="EMBL" id="KAK2568384.1"/>
    </source>
</evidence>